<reference evidence="2 3" key="1">
    <citation type="submission" date="2014-11" db="EMBL/GenBank/DDBJ databases">
        <title>Genome sequence of Flavihumibacter solisilvae 3-3.</title>
        <authorList>
            <person name="Zhou G."/>
            <person name="Li M."/>
            <person name="Wang G."/>
        </authorList>
    </citation>
    <scope>NUCLEOTIDE SEQUENCE [LARGE SCALE GENOMIC DNA]</scope>
    <source>
        <strain evidence="2 3">3-3</strain>
    </source>
</reference>
<feature type="chain" id="PRO_5002135235" evidence="1">
    <location>
        <begin position="20"/>
        <end position="212"/>
    </location>
</feature>
<comment type="caution">
    <text evidence="2">The sequence shown here is derived from an EMBL/GenBank/DDBJ whole genome shotgun (WGS) entry which is preliminary data.</text>
</comment>
<dbReference type="AlphaFoldDB" id="A0A0C1L4S9"/>
<dbReference type="Proteomes" id="UP000031408">
    <property type="component" value="Unassembled WGS sequence"/>
</dbReference>
<dbReference type="EMBL" id="JSVC01000011">
    <property type="protein sequence ID" value="KIC94541.1"/>
    <property type="molecule type" value="Genomic_DNA"/>
</dbReference>
<accession>A0A0C1L4S9</accession>
<keyword evidence="3" id="KW-1185">Reference proteome</keyword>
<dbReference type="OrthoDB" id="1150971at2"/>
<sequence>MKKLFLLICLGFSVTLLKAQSPKYNSAMKDQIGKLDGAFQAGNFPELANNFERIGNAEKSQWLPYYYAAYCQVMTALLEQDKSRVDPIADKADSLITKAETIAGANSETNVIRSMIASAHMMVDPQQRWMQYGQASAGYIEKAKSQDSTNPRPVYLEGQAKFFTPEQFGGGKAVAAPVLEKALAMFDGFKPASDLHPVWGKSSTQYFLSQCK</sequence>
<proteinExistence type="predicted"/>
<dbReference type="STRING" id="1349421.OI18_10490"/>
<evidence type="ECO:0000256" key="1">
    <source>
        <dbReference type="SAM" id="SignalP"/>
    </source>
</evidence>
<evidence type="ECO:0000313" key="3">
    <source>
        <dbReference type="Proteomes" id="UP000031408"/>
    </source>
</evidence>
<gene>
    <name evidence="2" type="ORF">OI18_10490</name>
</gene>
<name>A0A0C1L4S9_9BACT</name>
<organism evidence="2 3">
    <name type="scientific">Flavihumibacter solisilvae</name>
    <dbReference type="NCBI Taxonomy" id="1349421"/>
    <lineage>
        <taxon>Bacteria</taxon>
        <taxon>Pseudomonadati</taxon>
        <taxon>Bacteroidota</taxon>
        <taxon>Chitinophagia</taxon>
        <taxon>Chitinophagales</taxon>
        <taxon>Chitinophagaceae</taxon>
        <taxon>Flavihumibacter</taxon>
    </lineage>
</organism>
<dbReference type="RefSeq" id="WP_039139720.1">
    <property type="nucleotide sequence ID" value="NZ_JSVC01000011.1"/>
</dbReference>
<evidence type="ECO:0000313" key="2">
    <source>
        <dbReference type="EMBL" id="KIC94541.1"/>
    </source>
</evidence>
<protein>
    <submittedName>
        <fullName evidence="2">Uncharacterized protein</fullName>
    </submittedName>
</protein>
<feature type="signal peptide" evidence="1">
    <location>
        <begin position="1"/>
        <end position="19"/>
    </location>
</feature>
<keyword evidence="1" id="KW-0732">Signal</keyword>